<gene>
    <name evidence="1" type="ORF">LC_TR8544_c0_g1_i1_g.29633</name>
</gene>
<dbReference type="EMBL" id="GEVK01005080">
    <property type="protein sequence ID" value="JAU47752.1"/>
    <property type="molecule type" value="Transcribed_RNA"/>
</dbReference>
<sequence length="69" mass="8063">MILSTLKKLRLFVFRAFLSEDLISQVMILISYIQRQRNSGAHQTTRGFVERCCVFQNPTDERKPVVFVS</sequence>
<accession>A0A1J3FYW7</accession>
<reference evidence="1" key="1">
    <citation type="submission" date="2016-07" db="EMBL/GenBank/DDBJ databases">
        <title>De novo transcriptome assembly of four accessions of the metal hyperaccumulator plant Noccaea caerulescens.</title>
        <authorList>
            <person name="Blande D."/>
            <person name="Halimaa P."/>
            <person name="Tervahauta A.I."/>
            <person name="Aarts M.G."/>
            <person name="Karenlampi S.O."/>
        </authorList>
    </citation>
    <scope>NUCLEOTIDE SEQUENCE</scope>
</reference>
<evidence type="ECO:0000313" key="1">
    <source>
        <dbReference type="EMBL" id="JAU47752.1"/>
    </source>
</evidence>
<organism evidence="1">
    <name type="scientific">Noccaea caerulescens</name>
    <name type="common">Alpine penny-cress</name>
    <name type="synonym">Thlaspi caerulescens</name>
    <dbReference type="NCBI Taxonomy" id="107243"/>
    <lineage>
        <taxon>Eukaryota</taxon>
        <taxon>Viridiplantae</taxon>
        <taxon>Streptophyta</taxon>
        <taxon>Embryophyta</taxon>
        <taxon>Tracheophyta</taxon>
        <taxon>Spermatophyta</taxon>
        <taxon>Magnoliopsida</taxon>
        <taxon>eudicotyledons</taxon>
        <taxon>Gunneridae</taxon>
        <taxon>Pentapetalae</taxon>
        <taxon>rosids</taxon>
        <taxon>malvids</taxon>
        <taxon>Brassicales</taxon>
        <taxon>Brassicaceae</taxon>
        <taxon>Coluteocarpeae</taxon>
        <taxon>Noccaea</taxon>
    </lineage>
</organism>
<protein>
    <submittedName>
        <fullName evidence="1">Uncharacterized protein</fullName>
    </submittedName>
</protein>
<name>A0A1J3FYW7_NOCCA</name>
<proteinExistence type="predicted"/>
<dbReference type="AlphaFoldDB" id="A0A1J3FYW7"/>